<accession>A0A8H4J6C5</accession>
<dbReference type="SUPFAM" id="SSF57701">
    <property type="entry name" value="Zn2/Cys6 DNA-binding domain"/>
    <property type="match status" value="1"/>
</dbReference>
<proteinExistence type="predicted"/>
<dbReference type="GO" id="GO:0006351">
    <property type="term" value="P:DNA-templated transcription"/>
    <property type="evidence" value="ECO:0007669"/>
    <property type="project" value="InterPro"/>
</dbReference>
<sequence length="658" mass="71513">MPKRTWTQMADGSTAGDGRAPAVSTSPSDSGRRHAQQADQAARPEISRKIKACAACRKQKIRCDMESGGPPCRRCRERNLSCVLNRSLQTLLDEQSQFKEDIVHDLDAIHSSLHQLADKGILSDLPALRSLAHAVREDPPVPDDPPEGLSCDNSPKLSPQDEGLAHAPIQSVYYLTKLRALRSDVEARPTTSKLNDFISKGQLSLEDAERLFHLYHDRLDHFIYRVGGRYSTLDSLRRASPTLTACICTVSAMHDPASNHLYSVCKKEFRKLVTHAMFDGHVDHDYLRALSVGAYWLSDMSWMLSGIAVRRATQINLSAQFRSLHPAGPSSSSSSTSSDALDLIRLWYISYVSDSHLSILYGRAPMVRDDVAVQRLDEFLAAPSTTEDDKRMTSQVALLVILRHIYDLFGPDTSAPIPSVYATQIATFSRQLDAWLGRWSPALARNAAIGDFPARGVLIHFHFAKLYLYSYVFRGVGSAARMPPGLLDSAAAAVEAATSIVELLLRDRDLSDALNGMPSYLLSMTCFACVFLLKLTTGPARELGLVERELVGGLAAQLVRRFRETPVGKWHLVHLMADGLEKLAGTLLGEGGGGGGGGVEQAGVNGAQPGMGGLGGVVDVLGAGDGQGLGRPTGLLGGNSPFFNFDMDFNYDSLSLLQ</sequence>
<keyword evidence="4" id="KW-0238">DNA-binding</keyword>
<keyword evidence="3" id="KW-0805">Transcription regulation</keyword>
<evidence type="ECO:0000256" key="4">
    <source>
        <dbReference type="ARBA" id="ARBA00023125"/>
    </source>
</evidence>
<evidence type="ECO:0000256" key="5">
    <source>
        <dbReference type="ARBA" id="ARBA00023163"/>
    </source>
</evidence>
<dbReference type="InterPro" id="IPR036864">
    <property type="entry name" value="Zn2-C6_fun-type_DNA-bd_sf"/>
</dbReference>
<evidence type="ECO:0000256" key="3">
    <source>
        <dbReference type="ARBA" id="ARBA00023015"/>
    </source>
</evidence>
<evidence type="ECO:0000256" key="7">
    <source>
        <dbReference type="SAM" id="MobiDB-lite"/>
    </source>
</evidence>
<comment type="caution">
    <text evidence="9">The sequence shown here is derived from an EMBL/GenBank/DDBJ whole genome shotgun (WGS) entry which is preliminary data.</text>
</comment>
<feature type="compositionally biased region" description="Polar residues" evidence="7">
    <location>
        <begin position="1"/>
        <end position="11"/>
    </location>
</feature>
<keyword evidence="10" id="KW-1185">Reference proteome</keyword>
<dbReference type="Proteomes" id="UP000572817">
    <property type="component" value="Unassembled WGS sequence"/>
</dbReference>
<dbReference type="PANTHER" id="PTHR31845:SF17">
    <property type="entry name" value="ZN(II)2CYS6 TRANSCRIPTION FACTOR (EUROFUNG)"/>
    <property type="match status" value="1"/>
</dbReference>
<dbReference type="InterPro" id="IPR051089">
    <property type="entry name" value="prtT"/>
</dbReference>
<evidence type="ECO:0000313" key="10">
    <source>
        <dbReference type="Proteomes" id="UP000572817"/>
    </source>
</evidence>
<evidence type="ECO:0000256" key="1">
    <source>
        <dbReference type="ARBA" id="ARBA00004123"/>
    </source>
</evidence>
<dbReference type="Gene3D" id="4.10.240.10">
    <property type="entry name" value="Zn(2)-C6 fungal-type DNA-binding domain"/>
    <property type="match status" value="1"/>
</dbReference>
<keyword evidence="5" id="KW-0804">Transcription</keyword>
<dbReference type="InterPro" id="IPR001138">
    <property type="entry name" value="Zn2Cys6_DnaBD"/>
</dbReference>
<comment type="subcellular location">
    <subcellularLocation>
        <location evidence="1">Nucleus</location>
    </subcellularLocation>
</comment>
<dbReference type="InterPro" id="IPR007219">
    <property type="entry name" value="XnlR_reg_dom"/>
</dbReference>
<evidence type="ECO:0000256" key="2">
    <source>
        <dbReference type="ARBA" id="ARBA00022723"/>
    </source>
</evidence>
<evidence type="ECO:0000256" key="6">
    <source>
        <dbReference type="ARBA" id="ARBA00023242"/>
    </source>
</evidence>
<keyword evidence="2" id="KW-0479">Metal-binding</keyword>
<dbReference type="GO" id="GO:0000976">
    <property type="term" value="F:transcription cis-regulatory region binding"/>
    <property type="evidence" value="ECO:0007669"/>
    <property type="project" value="TreeGrafter"/>
</dbReference>
<keyword evidence="6" id="KW-0539">Nucleus</keyword>
<feature type="domain" description="Zn(2)-C6 fungal-type" evidence="8">
    <location>
        <begin position="52"/>
        <end position="84"/>
    </location>
</feature>
<feature type="region of interest" description="Disordered" evidence="7">
    <location>
        <begin position="1"/>
        <end position="44"/>
    </location>
</feature>
<dbReference type="PROSITE" id="PS50048">
    <property type="entry name" value="ZN2_CY6_FUNGAL_2"/>
    <property type="match status" value="1"/>
</dbReference>
<dbReference type="SMART" id="SM00906">
    <property type="entry name" value="Fungal_trans"/>
    <property type="match status" value="1"/>
</dbReference>
<feature type="region of interest" description="Disordered" evidence="7">
    <location>
        <begin position="136"/>
        <end position="162"/>
    </location>
</feature>
<dbReference type="GO" id="GO:0005634">
    <property type="term" value="C:nucleus"/>
    <property type="evidence" value="ECO:0007669"/>
    <property type="project" value="UniProtKB-SubCell"/>
</dbReference>
<dbReference type="SMART" id="SM00066">
    <property type="entry name" value="GAL4"/>
    <property type="match status" value="1"/>
</dbReference>
<evidence type="ECO:0000313" key="9">
    <source>
        <dbReference type="EMBL" id="KAF4313922.1"/>
    </source>
</evidence>
<dbReference type="EMBL" id="WWBZ02000001">
    <property type="protein sequence ID" value="KAF4313922.1"/>
    <property type="molecule type" value="Genomic_DNA"/>
</dbReference>
<gene>
    <name evidence="9" type="ORF">GTA08_BOTSDO01735</name>
</gene>
<organism evidence="9 10">
    <name type="scientific">Botryosphaeria dothidea</name>
    <dbReference type="NCBI Taxonomy" id="55169"/>
    <lineage>
        <taxon>Eukaryota</taxon>
        <taxon>Fungi</taxon>
        <taxon>Dikarya</taxon>
        <taxon>Ascomycota</taxon>
        <taxon>Pezizomycotina</taxon>
        <taxon>Dothideomycetes</taxon>
        <taxon>Dothideomycetes incertae sedis</taxon>
        <taxon>Botryosphaeriales</taxon>
        <taxon>Botryosphaeriaceae</taxon>
        <taxon>Botryosphaeria</taxon>
    </lineage>
</organism>
<dbReference type="CDD" id="cd12148">
    <property type="entry name" value="fungal_TF_MHR"/>
    <property type="match status" value="1"/>
</dbReference>
<dbReference type="GO" id="GO:0008270">
    <property type="term" value="F:zinc ion binding"/>
    <property type="evidence" value="ECO:0007669"/>
    <property type="project" value="InterPro"/>
</dbReference>
<dbReference type="GO" id="GO:0000981">
    <property type="term" value="F:DNA-binding transcription factor activity, RNA polymerase II-specific"/>
    <property type="evidence" value="ECO:0007669"/>
    <property type="project" value="InterPro"/>
</dbReference>
<protein>
    <submittedName>
        <fullName evidence="9">Transcription factor</fullName>
    </submittedName>
</protein>
<dbReference type="PANTHER" id="PTHR31845">
    <property type="entry name" value="FINGER DOMAIN PROTEIN, PUTATIVE-RELATED"/>
    <property type="match status" value="1"/>
</dbReference>
<dbReference type="PROSITE" id="PS00463">
    <property type="entry name" value="ZN2_CY6_FUNGAL_1"/>
    <property type="match status" value="1"/>
</dbReference>
<evidence type="ECO:0000259" key="8">
    <source>
        <dbReference type="PROSITE" id="PS50048"/>
    </source>
</evidence>
<dbReference type="Pfam" id="PF00172">
    <property type="entry name" value="Zn_clus"/>
    <property type="match status" value="1"/>
</dbReference>
<dbReference type="OrthoDB" id="1925334at2759"/>
<name>A0A8H4J6C5_9PEZI</name>
<reference evidence="9" key="1">
    <citation type="submission" date="2020-04" db="EMBL/GenBank/DDBJ databases">
        <title>Genome Assembly and Annotation of Botryosphaeria dothidea sdau 11-99, a Latent Pathogen of Apple Fruit Ring Rot in China.</title>
        <authorList>
            <person name="Yu C."/>
            <person name="Diao Y."/>
            <person name="Lu Q."/>
            <person name="Zhao J."/>
            <person name="Cui S."/>
            <person name="Peng C."/>
            <person name="He B."/>
            <person name="Liu H."/>
        </authorList>
    </citation>
    <scope>NUCLEOTIDE SEQUENCE [LARGE SCALE GENOMIC DNA]</scope>
    <source>
        <strain evidence="9">Sdau11-99</strain>
    </source>
</reference>
<dbReference type="AlphaFoldDB" id="A0A8H4J6C5"/>
<dbReference type="CDD" id="cd00067">
    <property type="entry name" value="GAL4"/>
    <property type="match status" value="1"/>
</dbReference>